<gene>
    <name evidence="2" type="ORF">FSW04_13620</name>
</gene>
<dbReference type="Proteomes" id="UP000321805">
    <property type="component" value="Chromosome"/>
</dbReference>
<proteinExistence type="predicted"/>
<evidence type="ECO:0000313" key="2">
    <source>
        <dbReference type="EMBL" id="QEC50768.1"/>
    </source>
</evidence>
<feature type="domain" description="Wzt C-terminal" evidence="1">
    <location>
        <begin position="2"/>
        <end position="102"/>
    </location>
</feature>
<protein>
    <recommendedName>
        <fullName evidence="1">Wzt C-terminal domain-containing protein</fullName>
    </recommendedName>
</protein>
<sequence length="130" mass="14362">MTSDGRPATTLEQDRPFSVEFAFDVREPIPTLNLAVSVHNLRGIKVLDESWFDSAPPERGAPGSYVARMTLPAVLPAGSYSLSVWIGSAYETLVWEPDALGIRLEGAVEASDRVVHLRLPWEVRRTDARS</sequence>
<evidence type="ECO:0000259" key="1">
    <source>
        <dbReference type="Pfam" id="PF14524"/>
    </source>
</evidence>
<dbReference type="AlphaFoldDB" id="A0A5B8UD27"/>
<reference evidence="2 3" key="1">
    <citation type="journal article" date="2018" name="J. Microbiol.">
        <title>Baekduia soli gen. nov., sp. nov., a novel bacterium isolated from the soil of Baekdu Mountain and proposal of a novel family name, Baekduiaceae fam. nov.</title>
        <authorList>
            <person name="An D.S."/>
            <person name="Siddiqi M.Z."/>
            <person name="Kim K.H."/>
            <person name="Yu H.S."/>
            <person name="Im W.T."/>
        </authorList>
    </citation>
    <scope>NUCLEOTIDE SEQUENCE [LARGE SCALE GENOMIC DNA]</scope>
    <source>
        <strain evidence="2 3">BR7-21</strain>
    </source>
</reference>
<dbReference type="InterPro" id="IPR029439">
    <property type="entry name" value="Wzt_C"/>
</dbReference>
<organism evidence="2 3">
    <name type="scientific">Baekduia soli</name>
    <dbReference type="NCBI Taxonomy" id="496014"/>
    <lineage>
        <taxon>Bacteria</taxon>
        <taxon>Bacillati</taxon>
        <taxon>Actinomycetota</taxon>
        <taxon>Thermoleophilia</taxon>
        <taxon>Solirubrobacterales</taxon>
        <taxon>Baekduiaceae</taxon>
        <taxon>Baekduia</taxon>
    </lineage>
</organism>
<dbReference type="Pfam" id="PF14524">
    <property type="entry name" value="Wzt_C"/>
    <property type="match status" value="1"/>
</dbReference>
<name>A0A5B8UD27_9ACTN</name>
<evidence type="ECO:0000313" key="3">
    <source>
        <dbReference type="Proteomes" id="UP000321805"/>
    </source>
</evidence>
<dbReference type="CDD" id="cd10147">
    <property type="entry name" value="Wzt_C-like"/>
    <property type="match status" value="1"/>
</dbReference>
<accession>A0A5B8UD27</accession>
<dbReference type="KEGG" id="bsol:FSW04_13620"/>
<dbReference type="Gene3D" id="2.70.50.60">
    <property type="entry name" value="abc- transporter (atp binding component) like domain"/>
    <property type="match status" value="1"/>
</dbReference>
<dbReference type="EMBL" id="CP042430">
    <property type="protein sequence ID" value="QEC50768.1"/>
    <property type="molecule type" value="Genomic_DNA"/>
</dbReference>
<keyword evidence="3" id="KW-1185">Reference proteome</keyword>